<sequence>MSAIVGTLVTASTVCNSTLQAVNTTKTTTSANQGFTTAQTAPVIRKLVTDGMAVDTMKNLEMHKRLIDFRSLTNNWNGNGARPFSEKLIKKSSDIFYMLPFKPDVFPTARNSIQFEYEKTDGAYLEFEIFEDHIGIYQILPDGKEREYSIKSGDKDEIIELVKGFYGFSN</sequence>
<gene>
    <name evidence="1" type="ORF">SDC9_96638</name>
</gene>
<dbReference type="EMBL" id="VSSQ01012722">
    <property type="protein sequence ID" value="MPM49904.1"/>
    <property type="molecule type" value="Genomic_DNA"/>
</dbReference>
<name>A0A645AJR5_9ZZZZ</name>
<reference evidence="1" key="1">
    <citation type="submission" date="2019-08" db="EMBL/GenBank/DDBJ databases">
        <authorList>
            <person name="Kucharzyk K."/>
            <person name="Murdoch R.W."/>
            <person name="Higgins S."/>
            <person name="Loffler F."/>
        </authorList>
    </citation>
    <scope>NUCLEOTIDE SEQUENCE</scope>
</reference>
<proteinExistence type="predicted"/>
<comment type="caution">
    <text evidence="1">The sequence shown here is derived from an EMBL/GenBank/DDBJ whole genome shotgun (WGS) entry which is preliminary data.</text>
</comment>
<protein>
    <submittedName>
        <fullName evidence="1">Uncharacterized protein</fullName>
    </submittedName>
</protein>
<organism evidence="1">
    <name type="scientific">bioreactor metagenome</name>
    <dbReference type="NCBI Taxonomy" id="1076179"/>
    <lineage>
        <taxon>unclassified sequences</taxon>
        <taxon>metagenomes</taxon>
        <taxon>ecological metagenomes</taxon>
    </lineage>
</organism>
<accession>A0A645AJR5</accession>
<evidence type="ECO:0000313" key="1">
    <source>
        <dbReference type="EMBL" id="MPM49904.1"/>
    </source>
</evidence>
<dbReference type="AlphaFoldDB" id="A0A645AJR5"/>